<dbReference type="InterPro" id="IPR036396">
    <property type="entry name" value="Cyt_P450_sf"/>
</dbReference>
<sequence>MTTRTRTDGAPDLFKVVGTAAWLNFEGAARTVIRGRRGWVGAVNTDYDPLDPRTAAQPHAAYRRLHETGRVHYNPRRAMWVLSRLDDVRATLRATDKVTSSQGVTRLRIQAPLVVLTDGEEHARLRKQIQPMFTTGAMASWRAMAEKLASEMVDELVRAPGSDVMTTLATPLPMSLIAHIMGVSDGDFDDFRRWSETTVRIMDANATPLGIRHARDAATGLASLRRYFTEQFDAGRIRESDSALGRLMNHSENGALTGNDLFMIAMLLLVAGNETTTNLLGGMFETFARNPEEYDRVRQDPGLVPMAIEEHLRFSSPIQNLYRYTRADYDIAGVTIPRGSRVLLSFGAANRDPEAFEEPDTYRADRNPRMHVGFGHGAHLCVGAPLARMEAHVVLTELLGRVSRIELSGDPTWSTNSSLRGPTRLPVRLVTT</sequence>
<evidence type="ECO:0000256" key="2">
    <source>
        <dbReference type="ARBA" id="ARBA00022617"/>
    </source>
</evidence>
<evidence type="ECO:0000256" key="6">
    <source>
        <dbReference type="ARBA" id="ARBA00023033"/>
    </source>
</evidence>
<dbReference type="GO" id="GO:0008395">
    <property type="term" value="F:steroid hydroxylase activity"/>
    <property type="evidence" value="ECO:0007669"/>
    <property type="project" value="TreeGrafter"/>
</dbReference>
<accession>A0A7Y9F2X4</accession>
<evidence type="ECO:0000256" key="3">
    <source>
        <dbReference type="ARBA" id="ARBA00022723"/>
    </source>
</evidence>
<evidence type="ECO:0000313" key="8">
    <source>
        <dbReference type="EMBL" id="NYD58649.1"/>
    </source>
</evidence>
<dbReference type="RefSeq" id="WP_166191369.1">
    <property type="nucleotide sequence ID" value="NZ_CP059163.1"/>
</dbReference>
<dbReference type="GO" id="GO:0020037">
    <property type="term" value="F:heme binding"/>
    <property type="evidence" value="ECO:0007669"/>
    <property type="project" value="InterPro"/>
</dbReference>
<dbReference type="InterPro" id="IPR002397">
    <property type="entry name" value="Cyt_P450_B"/>
</dbReference>
<dbReference type="Gene3D" id="1.10.630.10">
    <property type="entry name" value="Cytochrome P450"/>
    <property type="match status" value="1"/>
</dbReference>
<evidence type="ECO:0000313" key="9">
    <source>
        <dbReference type="Proteomes" id="UP000516957"/>
    </source>
</evidence>
<keyword evidence="9" id="KW-1185">Reference proteome</keyword>
<evidence type="ECO:0000256" key="4">
    <source>
        <dbReference type="ARBA" id="ARBA00023002"/>
    </source>
</evidence>
<evidence type="ECO:0000256" key="1">
    <source>
        <dbReference type="ARBA" id="ARBA00010617"/>
    </source>
</evidence>
<protein>
    <submittedName>
        <fullName evidence="8">Cytochrome P450</fullName>
    </submittedName>
</protein>
<keyword evidence="2 7" id="KW-0349">Heme</keyword>
<dbReference type="PRINTS" id="PR00359">
    <property type="entry name" value="BP450"/>
</dbReference>
<comment type="caution">
    <text evidence="8">The sequence shown here is derived from an EMBL/GenBank/DDBJ whole genome shotgun (WGS) entry which is preliminary data.</text>
</comment>
<dbReference type="Proteomes" id="UP000516957">
    <property type="component" value="Unassembled WGS sequence"/>
</dbReference>
<dbReference type="GO" id="GO:0005506">
    <property type="term" value="F:iron ion binding"/>
    <property type="evidence" value="ECO:0007669"/>
    <property type="project" value="InterPro"/>
</dbReference>
<gene>
    <name evidence="8" type="ORF">BKA08_002887</name>
</gene>
<keyword evidence="3 7" id="KW-0479">Metal-binding</keyword>
<evidence type="ECO:0000256" key="5">
    <source>
        <dbReference type="ARBA" id="ARBA00023004"/>
    </source>
</evidence>
<keyword evidence="6 7" id="KW-0503">Monooxygenase</keyword>
<dbReference type="PROSITE" id="PS00086">
    <property type="entry name" value="CYTOCHROME_P450"/>
    <property type="match status" value="1"/>
</dbReference>
<dbReference type="PANTHER" id="PTHR46696:SF4">
    <property type="entry name" value="BIOTIN BIOSYNTHESIS CYTOCHROME P450"/>
    <property type="match status" value="1"/>
</dbReference>
<dbReference type="SUPFAM" id="SSF48264">
    <property type="entry name" value="Cytochrome P450"/>
    <property type="match status" value="1"/>
</dbReference>
<dbReference type="EMBL" id="JACCBE010000001">
    <property type="protein sequence ID" value="NYD58649.1"/>
    <property type="molecule type" value="Genomic_DNA"/>
</dbReference>
<organism evidence="8 9">
    <name type="scientific">Nocardioides marinisabuli</name>
    <dbReference type="NCBI Taxonomy" id="419476"/>
    <lineage>
        <taxon>Bacteria</taxon>
        <taxon>Bacillati</taxon>
        <taxon>Actinomycetota</taxon>
        <taxon>Actinomycetes</taxon>
        <taxon>Propionibacteriales</taxon>
        <taxon>Nocardioidaceae</taxon>
        <taxon>Nocardioides</taxon>
    </lineage>
</organism>
<dbReference type="GO" id="GO:0006707">
    <property type="term" value="P:cholesterol catabolic process"/>
    <property type="evidence" value="ECO:0007669"/>
    <property type="project" value="TreeGrafter"/>
</dbReference>
<dbReference type="GO" id="GO:0036199">
    <property type="term" value="F:cholest-4-en-3-one 26-monooxygenase activity"/>
    <property type="evidence" value="ECO:0007669"/>
    <property type="project" value="TreeGrafter"/>
</dbReference>
<dbReference type="InterPro" id="IPR001128">
    <property type="entry name" value="Cyt_P450"/>
</dbReference>
<keyword evidence="5 7" id="KW-0408">Iron</keyword>
<comment type="similarity">
    <text evidence="1 7">Belongs to the cytochrome P450 family.</text>
</comment>
<name>A0A7Y9F2X4_9ACTN</name>
<proteinExistence type="inferred from homology"/>
<reference evidence="8 9" key="1">
    <citation type="submission" date="2020-07" db="EMBL/GenBank/DDBJ databases">
        <title>Sequencing the genomes of 1000 actinobacteria strains.</title>
        <authorList>
            <person name="Klenk H.-P."/>
        </authorList>
    </citation>
    <scope>NUCLEOTIDE SEQUENCE [LARGE SCALE GENOMIC DNA]</scope>
    <source>
        <strain evidence="8 9">DSM 18965</strain>
    </source>
</reference>
<evidence type="ECO:0000256" key="7">
    <source>
        <dbReference type="RuleBase" id="RU000461"/>
    </source>
</evidence>
<dbReference type="AlphaFoldDB" id="A0A7Y9F2X4"/>
<dbReference type="PANTHER" id="PTHR46696">
    <property type="entry name" value="P450, PUTATIVE (EUROFUNG)-RELATED"/>
    <property type="match status" value="1"/>
</dbReference>
<keyword evidence="4 7" id="KW-0560">Oxidoreductase</keyword>
<dbReference type="FunFam" id="1.10.630.10:FF:000018">
    <property type="entry name" value="Cytochrome P450 monooxygenase"/>
    <property type="match status" value="1"/>
</dbReference>
<dbReference type="Pfam" id="PF00067">
    <property type="entry name" value="p450"/>
    <property type="match status" value="1"/>
</dbReference>
<dbReference type="InterPro" id="IPR017972">
    <property type="entry name" value="Cyt_P450_CS"/>
</dbReference>